<dbReference type="RefSeq" id="XP_027104801.1">
    <property type="nucleotide sequence ID" value="XM_027249000.1"/>
</dbReference>
<feature type="compositionally biased region" description="Polar residues" evidence="2">
    <location>
        <begin position="215"/>
        <end position="225"/>
    </location>
</feature>
<feature type="compositionally biased region" description="Polar residues" evidence="2">
    <location>
        <begin position="325"/>
        <end position="352"/>
    </location>
</feature>
<feature type="compositionally biased region" description="Basic and acidic residues" evidence="2">
    <location>
        <begin position="314"/>
        <end position="323"/>
    </location>
</feature>
<dbReference type="RefSeq" id="XP_027104802.1">
    <property type="nucleotide sequence ID" value="XM_027249001.1"/>
</dbReference>
<proteinExistence type="predicted"/>
<dbReference type="OrthoDB" id="1939754at2759"/>
<evidence type="ECO:0000256" key="1">
    <source>
        <dbReference type="SAM" id="Coils"/>
    </source>
</evidence>
<reference evidence="4 5" key="2">
    <citation type="submission" date="2025-04" db="UniProtKB">
        <authorList>
            <consortium name="RefSeq"/>
        </authorList>
    </citation>
    <scope>IDENTIFICATION</scope>
    <source>
        <tissue evidence="4 5">Leaves</tissue>
    </source>
</reference>
<feature type="region of interest" description="Disordered" evidence="2">
    <location>
        <begin position="89"/>
        <end position="152"/>
    </location>
</feature>
<dbReference type="AlphaFoldDB" id="A0A6P6VQ67"/>
<dbReference type="GeneID" id="113725697"/>
<feature type="compositionally biased region" description="Polar residues" evidence="2">
    <location>
        <begin position="93"/>
        <end position="107"/>
    </location>
</feature>
<feature type="compositionally biased region" description="Basic and acidic residues" evidence="2">
    <location>
        <begin position="108"/>
        <end position="118"/>
    </location>
</feature>
<feature type="compositionally biased region" description="Low complexity" evidence="2">
    <location>
        <begin position="131"/>
        <end position="142"/>
    </location>
</feature>
<keyword evidence="3" id="KW-1185">Reference proteome</keyword>
<feature type="region of interest" description="Disordered" evidence="2">
    <location>
        <begin position="372"/>
        <end position="454"/>
    </location>
</feature>
<evidence type="ECO:0000313" key="3">
    <source>
        <dbReference type="Proteomes" id="UP001652660"/>
    </source>
</evidence>
<dbReference type="Proteomes" id="UP001652660">
    <property type="component" value="Chromosome 2c"/>
</dbReference>
<feature type="region of interest" description="Disordered" evidence="2">
    <location>
        <begin position="280"/>
        <end position="359"/>
    </location>
</feature>
<feature type="region of interest" description="Disordered" evidence="2">
    <location>
        <begin position="176"/>
        <end position="225"/>
    </location>
</feature>
<evidence type="ECO:0000313" key="5">
    <source>
        <dbReference type="RefSeq" id="XP_027104802.1"/>
    </source>
</evidence>
<feature type="compositionally biased region" description="Basic and acidic residues" evidence="2">
    <location>
        <begin position="1"/>
        <end position="12"/>
    </location>
</feature>
<dbReference type="PANTHER" id="PTHR33701:SF3">
    <property type="entry name" value="TRANSCRIPTIONAL REGULATOR ATRX"/>
    <property type="match status" value="1"/>
</dbReference>
<sequence>MSSSVNEDHDQRNNGGLEDLTSMTIESLRARLLSERAMSRTSRQRADELAKRVVELEEQLKLVSLQRKKAEKATADVLAILESNGISDASEAFDSNSDQETVFSDSKVSNDSENRKETLSNFQVRRRDMDSCSSSEIDSSPSTGRSLSWKSSKDSLHSLERKKYTETVRRRCSTFASNSSLPKRIGKSCRRIRRREARSVAEDSHDDDNTHDSQGKTVDTRSQACPNCADIKQPINNGETDLKETLVSGLSENRIADDYSSRSGQDDDFKSVLQHQAQLEEQYEEDTAQGEWEEKVRENSSCVVDSCDPGNRSDVTEEREEVKASGQSSPAGIRNSVDQQSDLEVAKTSFTSEMEPEVSKDLLISPHSETGYVQEPKTSSLVAHGSSSSEYAFPTSKGSLSQGVPGNVDSTPSRSSRTYLSDGSYGNSSVHVPFPSPNNGESSGSHKELALMPQKSSSDLESVLKALQQAKSSLNQKLHGMPLLEGGSSGNGVEPSFPGNKLTGGKVVVPVGCPGLFRLPTDFQLEGSAKVNYLSSNTALSLANSYPEPVPGWFANSSLAESRSSAFVGNHFDTTPYSGIGSGAHRPTPSYTLGASGLHASAMPFTEIRPGVPASGPVFEPALEAGLSSSGRSNYLDPQTNGALLLPSRYAYPTYPFYQEVRPQVPGNERLSRYVPSVELGTPSPARFSFYDDHIRPNMYK</sequence>
<feature type="region of interest" description="Disordered" evidence="2">
    <location>
        <begin position="1"/>
        <end position="21"/>
    </location>
</feature>
<evidence type="ECO:0000256" key="2">
    <source>
        <dbReference type="SAM" id="MobiDB-lite"/>
    </source>
</evidence>
<protein>
    <submittedName>
        <fullName evidence="4 5">Uncharacterized protein LOC113725697 isoform X1</fullName>
    </submittedName>
</protein>
<feature type="compositionally biased region" description="Basic and acidic residues" evidence="2">
    <location>
        <begin position="197"/>
        <end position="214"/>
    </location>
</feature>
<dbReference type="PANTHER" id="PTHR33701">
    <property type="entry name" value="TRANSMEMBRANE PROTEIN"/>
    <property type="match status" value="1"/>
</dbReference>
<feature type="compositionally biased region" description="Basic residues" evidence="2">
    <location>
        <begin position="184"/>
        <end position="196"/>
    </location>
</feature>
<organism evidence="3 4">
    <name type="scientific">Coffea arabica</name>
    <name type="common">Arabian coffee</name>
    <dbReference type="NCBI Taxonomy" id="13443"/>
    <lineage>
        <taxon>Eukaryota</taxon>
        <taxon>Viridiplantae</taxon>
        <taxon>Streptophyta</taxon>
        <taxon>Embryophyta</taxon>
        <taxon>Tracheophyta</taxon>
        <taxon>Spermatophyta</taxon>
        <taxon>Magnoliopsida</taxon>
        <taxon>eudicotyledons</taxon>
        <taxon>Gunneridae</taxon>
        <taxon>Pentapetalae</taxon>
        <taxon>asterids</taxon>
        <taxon>lamiids</taxon>
        <taxon>Gentianales</taxon>
        <taxon>Rubiaceae</taxon>
        <taxon>Ixoroideae</taxon>
        <taxon>Gardenieae complex</taxon>
        <taxon>Bertiereae - Coffeeae clade</taxon>
        <taxon>Coffeeae</taxon>
        <taxon>Coffea</taxon>
    </lineage>
</organism>
<accession>A0A6P6VQ67</accession>
<gene>
    <name evidence="4 5" type="primary">LOC113725697</name>
</gene>
<reference evidence="3" key="1">
    <citation type="journal article" date="2025" name="Foods">
        <title>Unveiling the Microbial Signatures of Arabica Coffee Cherries: Insights into Ripeness Specific Diversity, Functional Traits, and Implications for Quality and Safety.</title>
        <authorList>
            <consortium name="RefSeq"/>
            <person name="Tenea G.N."/>
            <person name="Cifuentes V."/>
            <person name="Reyes P."/>
            <person name="Cevallos-Vallejos M."/>
        </authorList>
    </citation>
    <scope>NUCLEOTIDE SEQUENCE [LARGE SCALE GENOMIC DNA]</scope>
</reference>
<feature type="coiled-coil region" evidence="1">
    <location>
        <begin position="39"/>
        <end position="73"/>
    </location>
</feature>
<feature type="compositionally biased region" description="Polar residues" evidence="2">
    <location>
        <begin position="376"/>
        <end position="430"/>
    </location>
</feature>
<name>A0A6P6VQ67_COFAR</name>
<keyword evidence="1" id="KW-0175">Coiled coil</keyword>
<evidence type="ECO:0000313" key="4">
    <source>
        <dbReference type="RefSeq" id="XP_027104801.1"/>
    </source>
</evidence>